<dbReference type="GO" id="GO:0000481">
    <property type="term" value="P:maturation of 5S rRNA"/>
    <property type="evidence" value="ECO:0007669"/>
    <property type="project" value="TreeGrafter"/>
</dbReference>
<reference evidence="4 5" key="1">
    <citation type="journal article" date="2018" name="Nat. Ecol. Evol.">
        <title>Shark genomes provide insights into elasmobranch evolution and the origin of vertebrates.</title>
        <authorList>
            <person name="Hara Y"/>
            <person name="Yamaguchi K"/>
            <person name="Onimaru K"/>
            <person name="Kadota M"/>
            <person name="Koyanagi M"/>
            <person name="Keeley SD"/>
            <person name="Tatsumi K"/>
            <person name="Tanaka K"/>
            <person name="Motone F"/>
            <person name="Kageyama Y"/>
            <person name="Nozu R"/>
            <person name="Adachi N"/>
            <person name="Nishimura O"/>
            <person name="Nakagawa R"/>
            <person name="Tanegashima C"/>
            <person name="Kiyatake I"/>
            <person name="Matsumoto R"/>
            <person name="Murakumo K"/>
            <person name="Nishida K"/>
            <person name="Terakita A"/>
            <person name="Kuratani S"/>
            <person name="Sato K"/>
            <person name="Hyodo S Kuraku.S."/>
        </authorList>
    </citation>
    <scope>NUCLEOTIDE SEQUENCE [LARGE SCALE GENOMIC DNA]</scope>
</reference>
<dbReference type="OrthoDB" id="5583at2759"/>
<evidence type="ECO:0000256" key="3">
    <source>
        <dbReference type="ARBA" id="ARBA00023242"/>
    </source>
</evidence>
<keyword evidence="5" id="KW-1185">Reference proteome</keyword>
<protein>
    <submittedName>
        <fullName evidence="4">Uncharacterized protein</fullName>
    </submittedName>
</protein>
<organism evidence="4 5">
    <name type="scientific">Scyliorhinus torazame</name>
    <name type="common">Cloudy catshark</name>
    <name type="synonym">Catulus torazame</name>
    <dbReference type="NCBI Taxonomy" id="75743"/>
    <lineage>
        <taxon>Eukaryota</taxon>
        <taxon>Metazoa</taxon>
        <taxon>Chordata</taxon>
        <taxon>Craniata</taxon>
        <taxon>Vertebrata</taxon>
        <taxon>Chondrichthyes</taxon>
        <taxon>Elasmobranchii</taxon>
        <taxon>Galeomorphii</taxon>
        <taxon>Galeoidea</taxon>
        <taxon>Carcharhiniformes</taxon>
        <taxon>Scyliorhinidae</taxon>
        <taxon>Scyliorhinus</taxon>
    </lineage>
</organism>
<accession>A0A401QNF3</accession>
<dbReference type="PANTHER" id="PTHR14152">
    <property type="entry name" value="SQUAMOUS CELL CARCINOMA ANTIGEN RECOGNISED BY CYTOTOXIC T LYMPHOCYTES"/>
    <property type="match status" value="1"/>
</dbReference>
<proteinExistence type="inferred from homology"/>
<dbReference type="Proteomes" id="UP000288216">
    <property type="component" value="Unassembled WGS sequence"/>
</dbReference>
<evidence type="ECO:0000256" key="1">
    <source>
        <dbReference type="ARBA" id="ARBA00004123"/>
    </source>
</evidence>
<dbReference type="STRING" id="75743.A0A401QNF3"/>
<sequence length="120" mass="13883">CKAKTILSKYDEEIDGEKKKSFRLEAGGIADGSWERELQQIRENLRNQAQTLDMPQMKVASEFYTEEEMVTFKKTKRRVKKIRKKETSLKVDDLLTQGHESTVKDYGSRWVGPRALTAIS</sequence>
<feature type="non-terminal residue" evidence="4">
    <location>
        <position position="1"/>
    </location>
</feature>
<evidence type="ECO:0000313" key="5">
    <source>
        <dbReference type="Proteomes" id="UP000288216"/>
    </source>
</evidence>
<dbReference type="AlphaFoldDB" id="A0A401QNF3"/>
<evidence type="ECO:0000256" key="2">
    <source>
        <dbReference type="ARBA" id="ARBA00006076"/>
    </source>
</evidence>
<dbReference type="GO" id="GO:0046540">
    <property type="term" value="C:U4/U6 x U5 tri-snRNP complex"/>
    <property type="evidence" value="ECO:0007669"/>
    <property type="project" value="TreeGrafter"/>
</dbReference>
<keyword evidence="3" id="KW-0539">Nucleus</keyword>
<dbReference type="InterPro" id="IPR005011">
    <property type="entry name" value="SNU66/SART1"/>
</dbReference>
<comment type="similarity">
    <text evidence="2">Belongs to the SNU66/SART1 family.</text>
</comment>
<comment type="subcellular location">
    <subcellularLocation>
        <location evidence="1">Nucleus</location>
    </subcellularLocation>
</comment>
<evidence type="ECO:0000313" key="4">
    <source>
        <dbReference type="EMBL" id="GCB86823.1"/>
    </source>
</evidence>
<comment type="caution">
    <text evidence="4">The sequence shown here is derived from an EMBL/GenBank/DDBJ whole genome shotgun (WGS) entry which is preliminary data.</text>
</comment>
<name>A0A401QNF3_SCYTO</name>
<dbReference type="GO" id="GO:0045292">
    <property type="term" value="P:mRNA cis splicing, via spliceosome"/>
    <property type="evidence" value="ECO:0007669"/>
    <property type="project" value="TreeGrafter"/>
</dbReference>
<dbReference type="Pfam" id="PF03343">
    <property type="entry name" value="SART-1"/>
    <property type="match status" value="1"/>
</dbReference>
<dbReference type="EMBL" id="BFAA01349232">
    <property type="protein sequence ID" value="GCB86823.1"/>
    <property type="molecule type" value="Genomic_DNA"/>
</dbReference>
<gene>
    <name evidence="4" type="ORF">scyTo_0027482</name>
</gene>
<dbReference type="PANTHER" id="PTHR14152:SF5">
    <property type="entry name" value="U4_U6.U5 TRI-SNRNP-ASSOCIATED PROTEIN 1"/>
    <property type="match status" value="1"/>
</dbReference>